<dbReference type="AlphaFoldDB" id="A0A7Z7I276"/>
<keyword evidence="1" id="KW-0732">Signal</keyword>
<evidence type="ECO:0000259" key="2">
    <source>
        <dbReference type="Pfam" id="PF06742"/>
    </source>
</evidence>
<dbReference type="InterPro" id="IPR010679">
    <property type="entry name" value="DUF1254"/>
</dbReference>
<dbReference type="Gene3D" id="2.60.40.1610">
    <property type="entry name" value="Domain of unknown function DUF1254"/>
    <property type="match status" value="1"/>
</dbReference>
<evidence type="ECO:0000313" key="5">
    <source>
        <dbReference type="Proteomes" id="UP000219522"/>
    </source>
</evidence>
<dbReference type="PANTHER" id="PTHR36509:SF3">
    <property type="entry name" value="SIGNAL PEPTIDE PROTEIN"/>
    <property type="match status" value="1"/>
</dbReference>
<evidence type="ECO:0000259" key="3">
    <source>
        <dbReference type="Pfam" id="PF06863"/>
    </source>
</evidence>
<dbReference type="InterPro" id="IPR037049">
    <property type="entry name" value="DUF1214_C_sf"/>
</dbReference>
<dbReference type="EMBL" id="OCSU01000001">
    <property type="protein sequence ID" value="SOE54684.1"/>
    <property type="molecule type" value="Genomic_DNA"/>
</dbReference>
<feature type="signal peptide" evidence="1">
    <location>
        <begin position="1"/>
        <end position="18"/>
    </location>
</feature>
<dbReference type="PROSITE" id="PS51257">
    <property type="entry name" value="PROKAR_LIPOPROTEIN"/>
    <property type="match status" value="1"/>
</dbReference>
<dbReference type="Pfam" id="PF06863">
    <property type="entry name" value="DUF1254"/>
    <property type="match status" value="1"/>
</dbReference>
<dbReference type="PANTHER" id="PTHR36509">
    <property type="entry name" value="BLL3101 PROTEIN"/>
    <property type="match status" value="1"/>
</dbReference>
<comment type="caution">
    <text evidence="4">The sequence shown here is derived from an EMBL/GenBank/DDBJ whole genome shotgun (WGS) entry which is preliminary data.</text>
</comment>
<feature type="domain" description="DUF1214" evidence="2">
    <location>
        <begin position="393"/>
        <end position="498"/>
    </location>
</feature>
<dbReference type="Pfam" id="PF06742">
    <property type="entry name" value="DUF1214"/>
    <property type="match status" value="1"/>
</dbReference>
<accession>A0A7Z7I276</accession>
<dbReference type="Proteomes" id="UP000219522">
    <property type="component" value="Unassembled WGS sequence"/>
</dbReference>
<sequence length="514" mass="56482">MRSTLAVALMAAAGIGLAGCQQSPPKEGFATTSQSSSGAGSNHYATLAALPFDGGYPTREGIRTLHDELLFERGVQSYIWALPALNMYAMKHGSEAKFGAGYNVLPIWKERLNAKTLVTTPNSDVIYAMGYLDLKQDGPMVIEVPPGLQGILDDFFQRPICSIDKIDGRQWCGDVGLPGPDKGKGAKYLIVPPDYRGKIPPGYLAYRSRTYNVFVFWRGFFKDPKQLEAPVKVMEQTRIYPLGQKSSAKAMVFPDASGVPVNMLYPKDASAFDMLSRFIDSEYVDPQDMEMRGMLAALGVVKGQPFRPDEHTRTLLDNAAKTASKMGLAGSYEPQNIVSNAKWYDDRRWLNVFPGNATFTGDSFNYIDPRTGFFTNAYSASPGMAVSMENVGAKYPATFVDSNGDFLEGQNSYRVNLPKGVPAALFWSVTVYDSMTASGLDNGQPFPSINTMDHPAQNTDGSTDIYFGPDSPGPGKNWLRTLPGQGYFVILRIYGPTKAFFDKTWKPSDVEKLR</sequence>
<gene>
    <name evidence="4" type="ORF">SAMN05446927_0878</name>
</gene>
<dbReference type="InterPro" id="IPR010621">
    <property type="entry name" value="DUF1214"/>
</dbReference>
<name>A0A7Z7I276_9BURK</name>
<proteinExistence type="predicted"/>
<dbReference type="InterPro" id="IPR037050">
    <property type="entry name" value="DUF1254_sf"/>
</dbReference>
<keyword evidence="5" id="KW-1185">Reference proteome</keyword>
<evidence type="ECO:0000256" key="1">
    <source>
        <dbReference type="SAM" id="SignalP"/>
    </source>
</evidence>
<evidence type="ECO:0000313" key="4">
    <source>
        <dbReference type="EMBL" id="SOE54684.1"/>
    </source>
</evidence>
<feature type="domain" description="DUF1254" evidence="3">
    <location>
        <begin position="103"/>
        <end position="241"/>
    </location>
</feature>
<protein>
    <submittedName>
        <fullName evidence="4">Uncharacterized conserved protein</fullName>
    </submittedName>
</protein>
<organism evidence="4 5">
    <name type="scientific">Caballeronia arationis</name>
    <dbReference type="NCBI Taxonomy" id="1777142"/>
    <lineage>
        <taxon>Bacteria</taxon>
        <taxon>Pseudomonadati</taxon>
        <taxon>Pseudomonadota</taxon>
        <taxon>Betaproteobacteria</taxon>
        <taxon>Burkholderiales</taxon>
        <taxon>Burkholderiaceae</taxon>
        <taxon>Caballeronia</taxon>
    </lineage>
</organism>
<feature type="chain" id="PRO_5030885017" evidence="1">
    <location>
        <begin position="19"/>
        <end position="514"/>
    </location>
</feature>
<dbReference type="SUPFAM" id="SSF160935">
    <property type="entry name" value="VPA0735-like"/>
    <property type="match status" value="1"/>
</dbReference>
<dbReference type="Gene3D" id="1.10.3360.10">
    <property type="entry name" value="VPA0735-like domain"/>
    <property type="match status" value="1"/>
</dbReference>
<reference evidence="4 5" key="1">
    <citation type="submission" date="2017-09" db="EMBL/GenBank/DDBJ databases">
        <authorList>
            <person name="Varghese N."/>
            <person name="Submissions S."/>
        </authorList>
    </citation>
    <scope>NUCLEOTIDE SEQUENCE [LARGE SCALE GENOMIC DNA]</scope>
    <source>
        <strain evidence="4 5">OK806</strain>
    </source>
</reference>
<dbReference type="Gene3D" id="2.60.120.600">
    <property type="entry name" value="Domain of unknown function DUF1214, C-terminal domain"/>
    <property type="match status" value="1"/>
</dbReference>